<evidence type="ECO:0000313" key="2">
    <source>
        <dbReference type="EMBL" id="KKS15883.1"/>
    </source>
</evidence>
<feature type="transmembrane region" description="Helical" evidence="1">
    <location>
        <begin position="28"/>
        <end position="48"/>
    </location>
</feature>
<evidence type="ECO:0000313" key="3">
    <source>
        <dbReference type="Proteomes" id="UP000034163"/>
    </source>
</evidence>
<dbReference type="AlphaFoldDB" id="A0A0G0ZSB5"/>
<keyword evidence="1" id="KW-0472">Membrane</keyword>
<organism evidence="2 3">
    <name type="scientific">candidate division WWE3 bacterium GW2011_GWB1_41_6</name>
    <dbReference type="NCBI Taxonomy" id="1619112"/>
    <lineage>
        <taxon>Bacteria</taxon>
        <taxon>Katanobacteria</taxon>
    </lineage>
</organism>
<evidence type="ECO:0000256" key="1">
    <source>
        <dbReference type="SAM" id="Phobius"/>
    </source>
</evidence>
<comment type="caution">
    <text evidence="2">The sequence shown here is derived from an EMBL/GenBank/DDBJ whole genome shotgun (WGS) entry which is preliminary data.</text>
</comment>
<protein>
    <submittedName>
        <fullName evidence="2">Uncharacterized protein</fullName>
    </submittedName>
</protein>
<accession>A0A0G0ZSB5</accession>
<dbReference type="EMBL" id="LCBS01000032">
    <property type="protein sequence ID" value="KKS15883.1"/>
    <property type="molecule type" value="Genomic_DNA"/>
</dbReference>
<gene>
    <name evidence="2" type="ORF">UU72_C0032G0015</name>
</gene>
<keyword evidence="1" id="KW-1133">Transmembrane helix</keyword>
<dbReference type="Proteomes" id="UP000034163">
    <property type="component" value="Unassembled WGS sequence"/>
</dbReference>
<reference evidence="2 3" key="1">
    <citation type="journal article" date="2015" name="Nature">
        <title>rRNA introns, odd ribosomes, and small enigmatic genomes across a large radiation of phyla.</title>
        <authorList>
            <person name="Brown C.T."/>
            <person name="Hug L.A."/>
            <person name="Thomas B.C."/>
            <person name="Sharon I."/>
            <person name="Castelle C.J."/>
            <person name="Singh A."/>
            <person name="Wilkins M.J."/>
            <person name="Williams K.H."/>
            <person name="Banfield J.F."/>
        </authorList>
    </citation>
    <scope>NUCLEOTIDE SEQUENCE [LARGE SCALE GENOMIC DNA]</scope>
</reference>
<name>A0A0G0ZSB5_UNCKA</name>
<proteinExistence type="predicted"/>
<sequence>MSKSNKEKKTIKYELPYAQIKKDIFKTAMFALFSVWLLLAMFLSGVNYDDLLNFLSRFKQ</sequence>
<keyword evidence="1" id="KW-0812">Transmembrane</keyword>